<reference evidence="1" key="1">
    <citation type="submission" date="2018-11" db="EMBL/GenBank/DDBJ databases">
        <authorList>
            <consortium name="Pathogen Informatics"/>
        </authorList>
    </citation>
    <scope>NUCLEOTIDE SEQUENCE</scope>
</reference>
<dbReference type="EMBL" id="CAAALY010092027">
    <property type="protein sequence ID" value="VEL28059.1"/>
    <property type="molecule type" value="Genomic_DNA"/>
</dbReference>
<proteinExistence type="predicted"/>
<comment type="caution">
    <text evidence="1">The sequence shown here is derived from an EMBL/GenBank/DDBJ whole genome shotgun (WGS) entry which is preliminary data.</text>
</comment>
<accession>A0A448X4V5</accession>
<evidence type="ECO:0000313" key="2">
    <source>
        <dbReference type="Proteomes" id="UP000784294"/>
    </source>
</evidence>
<organism evidence="1 2">
    <name type="scientific">Protopolystoma xenopodis</name>
    <dbReference type="NCBI Taxonomy" id="117903"/>
    <lineage>
        <taxon>Eukaryota</taxon>
        <taxon>Metazoa</taxon>
        <taxon>Spiralia</taxon>
        <taxon>Lophotrochozoa</taxon>
        <taxon>Platyhelminthes</taxon>
        <taxon>Monogenea</taxon>
        <taxon>Polyopisthocotylea</taxon>
        <taxon>Polystomatidea</taxon>
        <taxon>Polystomatidae</taxon>
        <taxon>Protopolystoma</taxon>
    </lineage>
</organism>
<dbReference type="AlphaFoldDB" id="A0A448X4V5"/>
<protein>
    <submittedName>
        <fullName evidence="1">Uncharacterized protein</fullName>
    </submittedName>
</protein>
<name>A0A448X4V5_9PLAT</name>
<keyword evidence="2" id="KW-1185">Reference proteome</keyword>
<feature type="non-terminal residue" evidence="1">
    <location>
        <position position="1"/>
    </location>
</feature>
<dbReference type="Proteomes" id="UP000784294">
    <property type="component" value="Unassembled WGS sequence"/>
</dbReference>
<evidence type="ECO:0000313" key="1">
    <source>
        <dbReference type="EMBL" id="VEL28059.1"/>
    </source>
</evidence>
<sequence length="93" mass="9559">ISACLQLCVQTCSSAHLTATSLSAVSNSASPLTCPTSLIDCCFPSCWPWWYFCCGGGGGGNGDALSHSSAMSACLKGPKETRRPAVLFFSCGS</sequence>
<gene>
    <name evidence="1" type="ORF">PXEA_LOCUS21499</name>
</gene>